<dbReference type="AlphaFoldDB" id="A0A2P6PXB6"/>
<dbReference type="Proteomes" id="UP000238479">
    <property type="component" value="Chromosome 6"/>
</dbReference>
<protein>
    <submittedName>
        <fullName evidence="2">Putative powdery mildew resistance protein, RPW8</fullName>
    </submittedName>
</protein>
<dbReference type="EMBL" id="PDCK01000044">
    <property type="protein sequence ID" value="PRQ26580.1"/>
    <property type="molecule type" value="Genomic_DNA"/>
</dbReference>
<gene>
    <name evidence="2" type="ORF">RchiOBHm_Chr6g0296141</name>
</gene>
<organism evidence="2 3">
    <name type="scientific">Rosa chinensis</name>
    <name type="common">China rose</name>
    <dbReference type="NCBI Taxonomy" id="74649"/>
    <lineage>
        <taxon>Eukaryota</taxon>
        <taxon>Viridiplantae</taxon>
        <taxon>Streptophyta</taxon>
        <taxon>Embryophyta</taxon>
        <taxon>Tracheophyta</taxon>
        <taxon>Spermatophyta</taxon>
        <taxon>Magnoliopsida</taxon>
        <taxon>eudicotyledons</taxon>
        <taxon>Gunneridae</taxon>
        <taxon>Pentapetalae</taxon>
        <taxon>rosids</taxon>
        <taxon>fabids</taxon>
        <taxon>Rosales</taxon>
        <taxon>Rosaceae</taxon>
        <taxon>Rosoideae</taxon>
        <taxon>Rosoideae incertae sedis</taxon>
        <taxon>Rosa</taxon>
    </lineage>
</organism>
<evidence type="ECO:0000259" key="1">
    <source>
        <dbReference type="Pfam" id="PF05659"/>
    </source>
</evidence>
<accession>A0A2P6PXB6</accession>
<dbReference type="Gramene" id="PRQ26580">
    <property type="protein sequence ID" value="PRQ26580"/>
    <property type="gene ID" value="RchiOBHm_Chr6g0296141"/>
</dbReference>
<proteinExistence type="predicted"/>
<name>A0A2P6PXB6_ROSCH</name>
<sequence>MAVATIGAASLAPIFQELCDQVTQSMEKNTKLKTLLGFFQSTLNSFRDRIIQPVQEGQQIFHDQDDKIESVVVELQKGAKLIAKVSKLRSWSYFWLDEYTEKLLELDRYFRRLLETTWVREFRVVRQQNRDVNHLMDGMLRRMFDAYKKAVEAETVPLRAETAEAAVEEERGVGKRKRRRWLCFGGCLRR</sequence>
<reference evidence="2 3" key="1">
    <citation type="journal article" date="2018" name="Nat. Genet.">
        <title>The Rosa genome provides new insights in the design of modern roses.</title>
        <authorList>
            <person name="Bendahmane M."/>
        </authorList>
    </citation>
    <scope>NUCLEOTIDE SEQUENCE [LARGE SCALE GENOMIC DNA]</scope>
    <source>
        <strain evidence="3">cv. Old Blush</strain>
    </source>
</reference>
<evidence type="ECO:0000313" key="3">
    <source>
        <dbReference type="Proteomes" id="UP000238479"/>
    </source>
</evidence>
<comment type="caution">
    <text evidence="2">The sequence shown here is derived from an EMBL/GenBank/DDBJ whole genome shotgun (WGS) entry which is preliminary data.</text>
</comment>
<feature type="domain" description="RPW8" evidence="1">
    <location>
        <begin position="6"/>
        <end position="136"/>
    </location>
</feature>
<dbReference type="InterPro" id="IPR008808">
    <property type="entry name" value="Powdery_mildew-R_dom"/>
</dbReference>
<keyword evidence="3" id="KW-1185">Reference proteome</keyword>
<evidence type="ECO:0000313" key="2">
    <source>
        <dbReference type="EMBL" id="PRQ26580.1"/>
    </source>
</evidence>
<dbReference type="Pfam" id="PF05659">
    <property type="entry name" value="RPW8"/>
    <property type="match status" value="1"/>
</dbReference>